<evidence type="ECO:0008006" key="4">
    <source>
        <dbReference type="Google" id="ProtNLM"/>
    </source>
</evidence>
<sequence>MKNVLLWFAALLSCRVAAAQSIPVPPPLSVLPALPGTSMQLVVSTTTVSNAAGVRYQYQQVHLDDHRIWLAPAWRGQIKLEPTRKFLNYVPWVSWTGCCLKPSTRWLQRAGSCWKSVPCRGR</sequence>
<feature type="chain" id="PRO_5045732503" description="Glycosyl-hydrolase 97 N-terminal domain-containing protein" evidence="1">
    <location>
        <begin position="19"/>
        <end position="122"/>
    </location>
</feature>
<dbReference type="Proteomes" id="UP001596513">
    <property type="component" value="Unassembled WGS sequence"/>
</dbReference>
<dbReference type="EMBL" id="JBHTEK010000001">
    <property type="protein sequence ID" value="MFC7666980.1"/>
    <property type="molecule type" value="Genomic_DNA"/>
</dbReference>
<protein>
    <recommendedName>
        <fullName evidence="4">Glycosyl-hydrolase 97 N-terminal domain-containing protein</fullName>
    </recommendedName>
</protein>
<evidence type="ECO:0000313" key="3">
    <source>
        <dbReference type="Proteomes" id="UP001596513"/>
    </source>
</evidence>
<gene>
    <name evidence="2" type="ORF">ACFQT0_05770</name>
</gene>
<evidence type="ECO:0000313" key="2">
    <source>
        <dbReference type="EMBL" id="MFC7666980.1"/>
    </source>
</evidence>
<keyword evidence="1" id="KW-0732">Signal</keyword>
<comment type="caution">
    <text evidence="2">The sequence shown here is derived from an EMBL/GenBank/DDBJ whole genome shotgun (WGS) entry which is preliminary data.</text>
</comment>
<name>A0ABW2U0M2_9BACT</name>
<dbReference type="RefSeq" id="WP_380201142.1">
    <property type="nucleotide sequence ID" value="NZ_JBHTEK010000001.1"/>
</dbReference>
<feature type="signal peptide" evidence="1">
    <location>
        <begin position="1"/>
        <end position="18"/>
    </location>
</feature>
<organism evidence="2 3">
    <name type="scientific">Hymenobacter humi</name>
    <dbReference type="NCBI Taxonomy" id="1411620"/>
    <lineage>
        <taxon>Bacteria</taxon>
        <taxon>Pseudomonadati</taxon>
        <taxon>Bacteroidota</taxon>
        <taxon>Cytophagia</taxon>
        <taxon>Cytophagales</taxon>
        <taxon>Hymenobacteraceae</taxon>
        <taxon>Hymenobacter</taxon>
    </lineage>
</organism>
<accession>A0ABW2U0M2</accession>
<keyword evidence="3" id="KW-1185">Reference proteome</keyword>
<proteinExistence type="predicted"/>
<reference evidence="3" key="1">
    <citation type="journal article" date="2019" name="Int. J. Syst. Evol. Microbiol.">
        <title>The Global Catalogue of Microorganisms (GCM) 10K type strain sequencing project: providing services to taxonomists for standard genome sequencing and annotation.</title>
        <authorList>
            <consortium name="The Broad Institute Genomics Platform"/>
            <consortium name="The Broad Institute Genome Sequencing Center for Infectious Disease"/>
            <person name="Wu L."/>
            <person name="Ma J."/>
        </authorList>
    </citation>
    <scope>NUCLEOTIDE SEQUENCE [LARGE SCALE GENOMIC DNA]</scope>
    <source>
        <strain evidence="3">JCM 19635</strain>
    </source>
</reference>
<evidence type="ECO:0000256" key="1">
    <source>
        <dbReference type="SAM" id="SignalP"/>
    </source>
</evidence>